<sequence length="595" mass="65917">MPFGFTHKPLVALAGSAITSFYRKIEVYGSENVPEEGPIIFACTHTNMAIDPAVLSNTIPNGHLLHYWVKDSLFKHPAMKVLLTNAGNIPVDRKTKDNQKLFKGTFEALDRGECIGVFPEGTSHTEPHLIPLKDGTSWTALEYLIYLNGSDASPGKKEGKPAVIVPVGIAYVDKSKYRSRVAVTYGAPISMDTYASEFLSGVEGANKVAVKRLTKATELEMHKMTVNAPDWDSAHAAEMARQLLWLHEDSLALADYVDVAQTLVDLFSTDDERVDRLKANLVTYGQLLSASRLSNSALTDLPLDTQLDPSKEVPLPGRLRTLAILIKDTIISVAQFPFFVVPFIFHIPFYLIGIFGAHLAEDEVETRAQNKMFMSVFISFITYPIVFFIFVWLFGRVPMGMVFAAGAVWLLAKYHTALIDQNYNAAKRLAAAWRVLVGVWLGSNAEMSINQFVDDVAKFAPNPPATAGLPPGTPKEKYVRPIKLPSRVLVRHVLRTRVQVARELEATLLELEDSDTRLKASFWLAERYGGDVLRADASDAVPEYAREWPQGARGAREVVAFLRGRGARLGSASTDEYWAADSDDEKDDIKVLKSE</sequence>
<dbReference type="EMBL" id="RSCE01000007">
    <property type="protein sequence ID" value="RSH81237.1"/>
    <property type="molecule type" value="Genomic_DNA"/>
</dbReference>
<dbReference type="CDD" id="cd07992">
    <property type="entry name" value="LPLAT_AAK14816-like"/>
    <property type="match status" value="1"/>
</dbReference>
<dbReference type="SUPFAM" id="SSF69593">
    <property type="entry name" value="Glycerol-3-phosphate (1)-acyltransferase"/>
    <property type="match status" value="1"/>
</dbReference>
<evidence type="ECO:0000313" key="3">
    <source>
        <dbReference type="EMBL" id="RSH81237.1"/>
    </source>
</evidence>
<keyword evidence="1" id="KW-0472">Membrane</keyword>
<accession>A0A427XQY7</accession>
<keyword evidence="1" id="KW-1133">Transmembrane helix</keyword>
<name>A0A427XQY7_9TREE</name>
<dbReference type="GO" id="GO:0016287">
    <property type="term" value="F:glycerone-phosphate O-acyltransferase activity"/>
    <property type="evidence" value="ECO:0007669"/>
    <property type="project" value="TreeGrafter"/>
</dbReference>
<dbReference type="InterPro" id="IPR052744">
    <property type="entry name" value="GPAT/DAPAT"/>
</dbReference>
<dbReference type="InterPro" id="IPR002123">
    <property type="entry name" value="Plipid/glycerol_acylTrfase"/>
</dbReference>
<dbReference type="PANTHER" id="PTHR31605:SF0">
    <property type="entry name" value="GLYCEROL-3-PHOSPHATE O-ACYLTRANSFERASE 1"/>
    <property type="match status" value="1"/>
</dbReference>
<feature type="domain" description="Phospholipid/glycerol acyltransferase" evidence="2">
    <location>
        <begin position="39"/>
        <end position="172"/>
    </location>
</feature>
<dbReference type="OrthoDB" id="1044435at2759"/>
<dbReference type="Pfam" id="PF01553">
    <property type="entry name" value="Acyltransferase"/>
    <property type="match status" value="1"/>
</dbReference>
<evidence type="ECO:0000256" key="1">
    <source>
        <dbReference type="SAM" id="Phobius"/>
    </source>
</evidence>
<organism evidence="3 4">
    <name type="scientific">Apiotrichum porosum</name>
    <dbReference type="NCBI Taxonomy" id="105984"/>
    <lineage>
        <taxon>Eukaryota</taxon>
        <taxon>Fungi</taxon>
        <taxon>Dikarya</taxon>
        <taxon>Basidiomycota</taxon>
        <taxon>Agaricomycotina</taxon>
        <taxon>Tremellomycetes</taxon>
        <taxon>Trichosporonales</taxon>
        <taxon>Trichosporonaceae</taxon>
        <taxon>Apiotrichum</taxon>
    </lineage>
</organism>
<dbReference type="SMART" id="SM00563">
    <property type="entry name" value="PlsC"/>
    <property type="match status" value="1"/>
</dbReference>
<dbReference type="Proteomes" id="UP000279236">
    <property type="component" value="Unassembled WGS sequence"/>
</dbReference>
<feature type="transmembrane region" description="Helical" evidence="1">
    <location>
        <begin position="372"/>
        <end position="394"/>
    </location>
</feature>
<keyword evidence="1" id="KW-0812">Transmembrane</keyword>
<dbReference type="AlphaFoldDB" id="A0A427XQY7"/>
<evidence type="ECO:0000259" key="2">
    <source>
        <dbReference type="SMART" id="SM00563"/>
    </source>
</evidence>
<gene>
    <name evidence="3" type="ORF">EHS24_008674</name>
</gene>
<dbReference type="RefSeq" id="XP_028475956.1">
    <property type="nucleotide sequence ID" value="XM_028623982.1"/>
</dbReference>
<reference evidence="3 4" key="1">
    <citation type="submission" date="2018-11" db="EMBL/GenBank/DDBJ databases">
        <title>Genome sequence of Apiotrichum porosum DSM 27194.</title>
        <authorList>
            <person name="Aliyu H."/>
            <person name="Gorte O."/>
            <person name="Ochsenreither K."/>
        </authorList>
    </citation>
    <scope>NUCLEOTIDE SEQUENCE [LARGE SCALE GENOMIC DNA]</scope>
    <source>
        <strain evidence="3 4">DSM 27194</strain>
    </source>
</reference>
<feature type="transmembrane region" description="Helical" evidence="1">
    <location>
        <begin position="336"/>
        <end position="360"/>
    </location>
</feature>
<comment type="caution">
    <text evidence="3">The sequence shown here is derived from an EMBL/GenBank/DDBJ whole genome shotgun (WGS) entry which is preliminary data.</text>
</comment>
<protein>
    <recommendedName>
        <fullName evidence="2">Phospholipid/glycerol acyltransferase domain-containing protein</fullName>
    </recommendedName>
</protein>
<dbReference type="GO" id="GO:0008654">
    <property type="term" value="P:phospholipid biosynthetic process"/>
    <property type="evidence" value="ECO:0007669"/>
    <property type="project" value="TreeGrafter"/>
</dbReference>
<dbReference type="GO" id="GO:0004366">
    <property type="term" value="F:glycerol-3-phosphate O-acyltransferase activity"/>
    <property type="evidence" value="ECO:0007669"/>
    <property type="project" value="TreeGrafter"/>
</dbReference>
<dbReference type="STRING" id="105984.A0A427XQY7"/>
<proteinExistence type="predicted"/>
<dbReference type="GeneID" id="39593217"/>
<dbReference type="PANTHER" id="PTHR31605">
    <property type="entry name" value="GLYCEROL-3-PHOSPHATE O-ACYLTRANSFERASE 1"/>
    <property type="match status" value="1"/>
</dbReference>
<evidence type="ECO:0000313" key="4">
    <source>
        <dbReference type="Proteomes" id="UP000279236"/>
    </source>
</evidence>
<keyword evidence="4" id="KW-1185">Reference proteome</keyword>